<dbReference type="RefSeq" id="WP_218445345.1">
    <property type="nucleotide sequence ID" value="NZ_JAGSPA010000002.1"/>
</dbReference>
<dbReference type="InterPro" id="IPR012668">
    <property type="entry name" value="CHP02466"/>
</dbReference>
<sequence length="390" mass="42528">MAADAPDKLLARAERDIRSGKSAGVNELARAVAQNPGWVRGHIKLADAYWEAGHGLGAFRFFEDALKAERRNAALWNAYIAALLESGHPAEAADAASDAFLIFNAPILQLMVASYASQAGQLDRADRLFRQFEMPQADHSISEALVRHALRMGDYVKAAAILDDLLRARREDIAIWALAQIIWRLTDDPRLEFLIGRDALVKFFSLDLDSEDLSALAGLLRAKHVSRAAPLGQSVRGGTQTRGDLFEGAGSSILTLKRALANALEAYRRTLPEPRADHPLLKYADRPFSILHGWSVRLTEGGHHVSHLHPVGIVSSACYICLPSALGQRRQGVLQLGVPPEDLGLSLPALSEIHPKIGHVALFPSFLHHGTTPFSEGERLSVAFDAVPVR</sequence>
<gene>
    <name evidence="1" type="ORF">KCG44_07670</name>
</gene>
<reference evidence="1 2" key="1">
    <citation type="submission" date="2021-04" db="EMBL/GenBank/DDBJ databases">
        <authorList>
            <person name="Pira H."/>
            <person name="Risdian C."/>
            <person name="Wink J."/>
        </authorList>
    </citation>
    <scope>NUCLEOTIDE SEQUENCE [LARGE SCALE GENOMIC DNA]</scope>
    <source>
        <strain evidence="1 2">WHA3</strain>
    </source>
</reference>
<organism evidence="1 2">
    <name type="scientific">Pacificimonas pallii</name>
    <dbReference type="NCBI Taxonomy" id="2827236"/>
    <lineage>
        <taxon>Bacteria</taxon>
        <taxon>Pseudomonadati</taxon>
        <taxon>Pseudomonadota</taxon>
        <taxon>Alphaproteobacteria</taxon>
        <taxon>Sphingomonadales</taxon>
        <taxon>Sphingosinicellaceae</taxon>
        <taxon>Pacificimonas</taxon>
    </lineage>
</organism>
<name>A0ABS6SFE6_9SPHN</name>
<dbReference type="Proteomes" id="UP000722336">
    <property type="component" value="Unassembled WGS sequence"/>
</dbReference>
<keyword evidence="2" id="KW-1185">Reference proteome</keyword>
<accession>A0ABS6SFE6</accession>
<proteinExistence type="predicted"/>
<dbReference type="EMBL" id="JAGSPA010000002">
    <property type="protein sequence ID" value="MBV7256661.1"/>
    <property type="molecule type" value="Genomic_DNA"/>
</dbReference>
<evidence type="ECO:0008006" key="3">
    <source>
        <dbReference type="Google" id="ProtNLM"/>
    </source>
</evidence>
<evidence type="ECO:0000313" key="1">
    <source>
        <dbReference type="EMBL" id="MBV7256661.1"/>
    </source>
</evidence>
<evidence type="ECO:0000313" key="2">
    <source>
        <dbReference type="Proteomes" id="UP000722336"/>
    </source>
</evidence>
<protein>
    <recommendedName>
        <fullName evidence="3">TPR domain protein</fullName>
    </recommendedName>
</protein>
<comment type="caution">
    <text evidence="1">The sequence shown here is derived from an EMBL/GenBank/DDBJ whole genome shotgun (WGS) entry which is preliminary data.</text>
</comment>
<dbReference type="Pfam" id="PF13759">
    <property type="entry name" value="2OG-FeII_Oxy_5"/>
    <property type="match status" value="1"/>
</dbReference>